<evidence type="ECO:0008006" key="5">
    <source>
        <dbReference type="Google" id="ProtNLM"/>
    </source>
</evidence>
<keyword evidence="2" id="KW-0812">Transmembrane</keyword>
<sequence>MGLRVYGVVLQVVACGLAGWQVWFLWDLAAREAWPVHYPPCPVGELCGGDPLVDYAPFLGAGSMALFVALSWRFLHRAAVPASVLLAAVAGLYGVERTGTSDAAWSVLFAAVALAASLVTWWCAATGLRRTAVLRRWSRRYRVADARVVDWRRHGPGGFGAGLAVFRDEAGVRHRVPVVVERYALARHLVAVYDPARPADARTTRVAAPRSLRPLDDGSPVNTAAAGEVRTS</sequence>
<keyword evidence="2" id="KW-1133">Transmembrane helix</keyword>
<keyword evidence="2" id="KW-0472">Membrane</keyword>
<name>A0ABP9HVX7_9ACTN</name>
<dbReference type="RefSeq" id="WP_226025181.1">
    <property type="nucleotide sequence ID" value="NZ_BAABIV010000006.1"/>
</dbReference>
<gene>
    <name evidence="3" type="ORF">GCM10023257_18000</name>
</gene>
<feature type="region of interest" description="Disordered" evidence="1">
    <location>
        <begin position="203"/>
        <end position="232"/>
    </location>
</feature>
<accession>A0ABP9HVX7</accession>
<organism evidence="3 4">
    <name type="scientific">Streptomyces hyderabadensis</name>
    <dbReference type="NCBI Taxonomy" id="598549"/>
    <lineage>
        <taxon>Bacteria</taxon>
        <taxon>Bacillati</taxon>
        <taxon>Actinomycetota</taxon>
        <taxon>Actinomycetes</taxon>
        <taxon>Kitasatosporales</taxon>
        <taxon>Streptomycetaceae</taxon>
        <taxon>Streptomyces</taxon>
    </lineage>
</organism>
<proteinExistence type="predicted"/>
<protein>
    <recommendedName>
        <fullName evidence="5">Integral membrane protein</fullName>
    </recommendedName>
</protein>
<evidence type="ECO:0000313" key="3">
    <source>
        <dbReference type="EMBL" id="GAA4980185.1"/>
    </source>
</evidence>
<dbReference type="EMBL" id="BAABIV010000006">
    <property type="protein sequence ID" value="GAA4980185.1"/>
    <property type="molecule type" value="Genomic_DNA"/>
</dbReference>
<evidence type="ECO:0000256" key="1">
    <source>
        <dbReference type="SAM" id="MobiDB-lite"/>
    </source>
</evidence>
<feature type="transmembrane region" description="Helical" evidence="2">
    <location>
        <begin position="5"/>
        <end position="26"/>
    </location>
</feature>
<evidence type="ECO:0000313" key="4">
    <source>
        <dbReference type="Proteomes" id="UP001500610"/>
    </source>
</evidence>
<feature type="transmembrane region" description="Helical" evidence="2">
    <location>
        <begin position="55"/>
        <end position="72"/>
    </location>
</feature>
<feature type="transmembrane region" description="Helical" evidence="2">
    <location>
        <begin position="79"/>
        <end position="95"/>
    </location>
</feature>
<evidence type="ECO:0000256" key="2">
    <source>
        <dbReference type="SAM" id="Phobius"/>
    </source>
</evidence>
<dbReference type="Proteomes" id="UP001500610">
    <property type="component" value="Unassembled WGS sequence"/>
</dbReference>
<reference evidence="4" key="1">
    <citation type="journal article" date="2019" name="Int. J. Syst. Evol. Microbiol.">
        <title>The Global Catalogue of Microorganisms (GCM) 10K type strain sequencing project: providing services to taxonomists for standard genome sequencing and annotation.</title>
        <authorList>
            <consortium name="The Broad Institute Genomics Platform"/>
            <consortium name="The Broad Institute Genome Sequencing Center for Infectious Disease"/>
            <person name="Wu L."/>
            <person name="Ma J."/>
        </authorList>
    </citation>
    <scope>NUCLEOTIDE SEQUENCE [LARGE SCALE GENOMIC DNA]</scope>
    <source>
        <strain evidence="4">JCM 17657</strain>
    </source>
</reference>
<feature type="transmembrane region" description="Helical" evidence="2">
    <location>
        <begin position="107"/>
        <end position="128"/>
    </location>
</feature>
<comment type="caution">
    <text evidence="3">The sequence shown here is derived from an EMBL/GenBank/DDBJ whole genome shotgun (WGS) entry which is preliminary data.</text>
</comment>
<keyword evidence="4" id="KW-1185">Reference proteome</keyword>